<dbReference type="InterPro" id="IPR013783">
    <property type="entry name" value="Ig-like_fold"/>
</dbReference>
<feature type="domain" description="AMP-activated protein kinase glycogen-binding" evidence="2">
    <location>
        <begin position="65"/>
        <end position="152"/>
    </location>
</feature>
<feature type="compositionally biased region" description="Low complexity" evidence="1">
    <location>
        <begin position="317"/>
        <end position="336"/>
    </location>
</feature>
<dbReference type="InterPro" id="IPR032640">
    <property type="entry name" value="AMPK1_CBM"/>
</dbReference>
<gene>
    <name evidence="3" type="ORF">M438DRAFT_351103</name>
</gene>
<name>A0A074Y699_AURPU</name>
<feature type="compositionally biased region" description="Basic and acidic residues" evidence="1">
    <location>
        <begin position="483"/>
        <end position="503"/>
    </location>
</feature>
<feature type="compositionally biased region" description="Polar residues" evidence="1">
    <location>
        <begin position="155"/>
        <end position="168"/>
    </location>
</feature>
<sequence length="588" mass="64747">MASTSASRSEKQASNHLQAPVFVDKPGRQSPRPSFTSSRPSWIGKQHLPRSITPEIPTMAQKHEIHYSHPGLQPPVFIAGSMCEPEWEPIEMTHKEKEDGELDFEHEFRAEPGEYQYKFRLGPGDWWVLDESKPTVDDGTGNRNNMIVVEPKSSNVNESHETPISSNAQEEDVPAATHITDTHAKQNASVIDREDEDDDDIPESEKNLFRHETVQVANGTGESDHEDEHVEVDEDDQDEEPPLLEHEAGPFERVDSQHVTPFKSDKFTFEDPSEHAIEADDDFADDERDAPPLFRHETGAANDVDPDEAPLFRHESMSSPIDSMSASSLSPTSPTSRKQRKLDLEDVNDPSLEPFPVDEAGIQARIQRVATRRREDEVVFEGTPPSPSLAQTKSFSPQAAPTLPHNESSDLSHLDAIDETEETDEEVYKPVSKPVEKKDSVMQPVPINIKVQDVSELDNNPAFTDVADVSNRGPPTPPMTPTEHARSKAALHDGAADVHEVSDRVGSPRSRKDNATDHIANRPSPSETAKPSTKASAKPEKKIEPENSLASNLCIWFIGLCGGKGRAAGVAIAMSVAAAAFAMNTRSA</sequence>
<feature type="compositionally biased region" description="Acidic residues" evidence="1">
    <location>
        <begin position="229"/>
        <end position="242"/>
    </location>
</feature>
<feature type="compositionally biased region" description="Basic and acidic residues" evidence="1">
    <location>
        <begin position="203"/>
        <end position="213"/>
    </location>
</feature>
<evidence type="ECO:0000259" key="2">
    <source>
        <dbReference type="Pfam" id="PF16561"/>
    </source>
</evidence>
<dbReference type="SUPFAM" id="SSF81296">
    <property type="entry name" value="E set domains"/>
    <property type="match status" value="1"/>
</dbReference>
<feature type="region of interest" description="Disordered" evidence="1">
    <location>
        <begin position="1"/>
        <end position="47"/>
    </location>
</feature>
<proteinExistence type="predicted"/>
<dbReference type="EMBL" id="KL584974">
    <property type="protein sequence ID" value="KEQ89727.1"/>
    <property type="molecule type" value="Genomic_DNA"/>
</dbReference>
<dbReference type="InterPro" id="IPR014756">
    <property type="entry name" value="Ig_E-set"/>
</dbReference>
<feature type="compositionally biased region" description="Basic and acidic residues" evidence="1">
    <location>
        <begin position="263"/>
        <end position="278"/>
    </location>
</feature>
<feature type="region of interest" description="Disordered" evidence="1">
    <location>
        <begin position="155"/>
        <end position="411"/>
    </location>
</feature>
<dbReference type="GeneID" id="40748999"/>
<feature type="compositionally biased region" description="Acidic residues" evidence="1">
    <location>
        <begin position="279"/>
        <end position="288"/>
    </location>
</feature>
<reference evidence="3 4" key="1">
    <citation type="journal article" date="2014" name="BMC Genomics">
        <title>Genome sequencing of four Aureobasidium pullulans varieties: biotechnological potential, stress tolerance, and description of new species.</title>
        <authorList>
            <person name="Gostin Ar C."/>
            <person name="Ohm R.A."/>
            <person name="Kogej T."/>
            <person name="Sonjak S."/>
            <person name="Turk M."/>
            <person name="Zajc J."/>
            <person name="Zalar P."/>
            <person name="Grube M."/>
            <person name="Sun H."/>
            <person name="Han J."/>
            <person name="Sharma A."/>
            <person name="Chiniquy J."/>
            <person name="Ngan C.Y."/>
            <person name="Lipzen A."/>
            <person name="Barry K."/>
            <person name="Grigoriev I.V."/>
            <person name="Gunde-Cimerman N."/>
        </authorList>
    </citation>
    <scope>NUCLEOTIDE SEQUENCE [LARGE SCALE GENOMIC DNA]</scope>
    <source>
        <strain evidence="3 4">EXF-150</strain>
    </source>
</reference>
<dbReference type="RefSeq" id="XP_029765914.1">
    <property type="nucleotide sequence ID" value="XM_029906693.1"/>
</dbReference>
<dbReference type="CDD" id="cd02859">
    <property type="entry name" value="E_set_AMPKbeta_like_N"/>
    <property type="match status" value="1"/>
</dbReference>
<protein>
    <recommendedName>
        <fullName evidence="2">AMP-activated protein kinase glycogen-binding domain-containing protein</fullName>
    </recommendedName>
</protein>
<dbReference type="Gene3D" id="2.60.40.10">
    <property type="entry name" value="Immunoglobulins"/>
    <property type="match status" value="1"/>
</dbReference>
<feature type="compositionally biased region" description="Polar residues" evidence="1">
    <location>
        <begin position="523"/>
        <end position="535"/>
    </location>
</feature>
<feature type="compositionally biased region" description="Acidic residues" evidence="1">
    <location>
        <begin position="193"/>
        <end position="202"/>
    </location>
</feature>
<accession>A0A074Y699</accession>
<evidence type="ECO:0000256" key="1">
    <source>
        <dbReference type="SAM" id="MobiDB-lite"/>
    </source>
</evidence>
<organism evidence="3 4">
    <name type="scientific">Aureobasidium pullulans EXF-150</name>
    <dbReference type="NCBI Taxonomy" id="1043002"/>
    <lineage>
        <taxon>Eukaryota</taxon>
        <taxon>Fungi</taxon>
        <taxon>Dikarya</taxon>
        <taxon>Ascomycota</taxon>
        <taxon>Pezizomycotina</taxon>
        <taxon>Dothideomycetes</taxon>
        <taxon>Dothideomycetidae</taxon>
        <taxon>Dothideales</taxon>
        <taxon>Saccotheciaceae</taxon>
        <taxon>Aureobasidium</taxon>
    </lineage>
</organism>
<dbReference type="OrthoDB" id="5350410at2759"/>
<feature type="compositionally biased region" description="Polar residues" evidence="1">
    <location>
        <begin position="388"/>
        <end position="406"/>
    </location>
</feature>
<feature type="compositionally biased region" description="Low complexity" evidence="1">
    <location>
        <begin position="28"/>
        <end position="41"/>
    </location>
</feature>
<keyword evidence="4" id="KW-1185">Reference proteome</keyword>
<feature type="compositionally biased region" description="Basic and acidic residues" evidence="1">
    <location>
        <begin position="510"/>
        <end position="520"/>
    </location>
</feature>
<feature type="compositionally biased region" description="Basic and acidic residues" evidence="1">
    <location>
        <begin position="243"/>
        <end position="256"/>
    </location>
</feature>
<feature type="region of interest" description="Disordered" evidence="1">
    <location>
        <begin position="452"/>
        <end position="544"/>
    </location>
</feature>
<evidence type="ECO:0000313" key="3">
    <source>
        <dbReference type="EMBL" id="KEQ89727.1"/>
    </source>
</evidence>
<dbReference type="AlphaFoldDB" id="A0A074Y699"/>
<dbReference type="Pfam" id="PF16561">
    <property type="entry name" value="AMPK1_CBM"/>
    <property type="match status" value="1"/>
</dbReference>
<dbReference type="HOGENOM" id="CLU_476455_0_0_1"/>
<evidence type="ECO:0000313" key="4">
    <source>
        <dbReference type="Proteomes" id="UP000030706"/>
    </source>
</evidence>
<dbReference type="Proteomes" id="UP000030706">
    <property type="component" value="Unassembled WGS sequence"/>
</dbReference>